<feature type="region of interest" description="Disordered" evidence="1">
    <location>
        <begin position="560"/>
        <end position="582"/>
    </location>
</feature>
<feature type="region of interest" description="Disordered" evidence="1">
    <location>
        <begin position="377"/>
        <end position="397"/>
    </location>
</feature>
<reference evidence="2" key="1">
    <citation type="submission" date="2022-04" db="EMBL/GenBank/DDBJ databases">
        <authorList>
            <person name="Xu L."/>
            <person name="Lv Z."/>
        </authorList>
    </citation>
    <scope>NUCLEOTIDE SEQUENCE</scope>
    <source>
        <strain evidence="2">LV_2022a</strain>
    </source>
</reference>
<dbReference type="EMBL" id="JALJAT010000005">
    <property type="protein sequence ID" value="KAK4469442.1"/>
    <property type="molecule type" value="Genomic_DNA"/>
</dbReference>
<keyword evidence="3" id="KW-1185">Reference proteome</keyword>
<reference evidence="2" key="2">
    <citation type="journal article" date="2023" name="Infect Dis Poverty">
        <title>Chromosome-scale genome of the human blood fluke Schistosoma mekongi and its implications for public health.</title>
        <authorList>
            <person name="Zhou M."/>
            <person name="Xu L."/>
            <person name="Xu D."/>
            <person name="Chen W."/>
            <person name="Khan J."/>
            <person name="Hu Y."/>
            <person name="Huang H."/>
            <person name="Wei H."/>
            <person name="Zhang Y."/>
            <person name="Chusongsang P."/>
            <person name="Tanasarnprasert K."/>
            <person name="Hu X."/>
            <person name="Limpanont Y."/>
            <person name="Lv Z."/>
        </authorList>
    </citation>
    <scope>NUCLEOTIDE SEQUENCE</scope>
    <source>
        <strain evidence="2">LV_2022a</strain>
    </source>
</reference>
<name>A0AAE1Z8Y5_SCHME</name>
<feature type="compositionally biased region" description="Polar residues" evidence="1">
    <location>
        <begin position="249"/>
        <end position="261"/>
    </location>
</feature>
<feature type="region of interest" description="Disordered" evidence="1">
    <location>
        <begin position="457"/>
        <end position="490"/>
    </location>
</feature>
<dbReference type="AlphaFoldDB" id="A0AAE1Z8Y5"/>
<evidence type="ECO:0000256" key="1">
    <source>
        <dbReference type="SAM" id="MobiDB-lite"/>
    </source>
</evidence>
<organism evidence="2 3">
    <name type="scientific">Schistosoma mekongi</name>
    <name type="common">Parasitic worm</name>
    <dbReference type="NCBI Taxonomy" id="38744"/>
    <lineage>
        <taxon>Eukaryota</taxon>
        <taxon>Metazoa</taxon>
        <taxon>Spiralia</taxon>
        <taxon>Lophotrochozoa</taxon>
        <taxon>Platyhelminthes</taxon>
        <taxon>Trematoda</taxon>
        <taxon>Digenea</taxon>
        <taxon>Strigeidida</taxon>
        <taxon>Schistosomatoidea</taxon>
        <taxon>Schistosomatidae</taxon>
        <taxon>Schistosoma</taxon>
    </lineage>
</organism>
<sequence length="857" mass="95783">MDNASWWNEKLWKSFVDHPNHLISGINEYERSLGGIRYTSQHSANAKQLQLSNASIVSTVSNIPNTTQAISSSSYQNAANLDCQSTSFQDNSTSKSPNPPLCSNNLFQQICSRPVVSNLHSIYGNRSRPLGSLRVYYLTRPHSAATVGRSVSLQRTTQELQNSKSHMNISSPLSTRLLTNIDLCLSRENSLSTLLPGTTSSGLKRSNSIDCNGKICQLHERSATPSVCEIANKKTGNSNLCTRRRSATKTHSSLAETLQQKPQPPRRALSAYGSNKASRYGNRFINKLNVDDVQSEYSDTSNFFDEPSQQPFTFANVNEFISLNSSRKFSYQSNSTKNYSSAAQNKVSDADNRNLLRSSVLSVTPLSFQNIKLYKYPSSPKRSSKPKLNKSEQIKSTKEQIQINVAPTYSTNQKTVKQNTASDDSERKLEQNIFTHIKQKAPVETKCSEIILSEEEIDANPTSNSENNTSKKGSLENTKSRENTVTASKVSVTEEESNFIIPVEEKSHASECTKATPKFLVSDDQISVLFKNPDNQEYPSSSQAFELHYCQAISAKLDKDTQSQFTDSENENENSEGTRGLELNSCGIDLSSLRSIRPPSETDLKQKNDKEPVIGMFSKNISNSQNIYETIVTEDEICETLPFSSDTDQIDKSTLNDENVRQMSHNEPFKILSVSETDNTEQLSYMPSSSPSLTQHDTAYMNENSPVCNSITNTYPIKSILKRSKSFSKSQTDNKATYPEMTNNSSVTGLTFYDKINQQLSSKRPFSANSWKSEIPTSISNTSIRNFNEGYFTTNTSTLGSCNITSTRPKSSMQRNKLYSHPTDKLVTNRSNKPGVRFDIKNNSIFEFYPHDVIYKS</sequence>
<evidence type="ECO:0000313" key="3">
    <source>
        <dbReference type="Proteomes" id="UP001292079"/>
    </source>
</evidence>
<protein>
    <submittedName>
        <fullName evidence="2">Uncharacterized protein</fullName>
    </submittedName>
</protein>
<feature type="region of interest" description="Disordered" evidence="1">
    <location>
        <begin position="245"/>
        <end position="273"/>
    </location>
</feature>
<comment type="caution">
    <text evidence="2">The sequence shown here is derived from an EMBL/GenBank/DDBJ whole genome shotgun (WGS) entry which is preliminary data.</text>
</comment>
<accession>A0AAE1Z8Y5</accession>
<proteinExistence type="predicted"/>
<dbReference type="Proteomes" id="UP001292079">
    <property type="component" value="Unassembled WGS sequence"/>
</dbReference>
<feature type="compositionally biased region" description="Polar residues" evidence="1">
    <location>
        <begin position="460"/>
        <end position="490"/>
    </location>
</feature>
<evidence type="ECO:0000313" key="2">
    <source>
        <dbReference type="EMBL" id="KAK4469442.1"/>
    </source>
</evidence>
<gene>
    <name evidence="2" type="ORF">MN116_006994</name>
</gene>